<feature type="compositionally biased region" description="Basic residues" evidence="1">
    <location>
        <begin position="256"/>
        <end position="271"/>
    </location>
</feature>
<organism evidence="2 3">
    <name type="scientific">Streptomyces roseoviridis</name>
    <dbReference type="NCBI Taxonomy" id="67361"/>
    <lineage>
        <taxon>Bacteria</taxon>
        <taxon>Bacillati</taxon>
        <taxon>Actinomycetota</taxon>
        <taxon>Actinomycetes</taxon>
        <taxon>Kitasatosporales</taxon>
        <taxon>Streptomycetaceae</taxon>
        <taxon>Streptomyces</taxon>
    </lineage>
</organism>
<proteinExistence type="predicted"/>
<feature type="compositionally biased region" description="Low complexity" evidence="1">
    <location>
        <begin position="220"/>
        <end position="229"/>
    </location>
</feature>
<comment type="caution">
    <text evidence="2">The sequence shown here is derived from an EMBL/GenBank/DDBJ whole genome shotgun (WGS) entry which is preliminary data.</text>
</comment>
<evidence type="ECO:0000313" key="2">
    <source>
        <dbReference type="EMBL" id="MFB9558358.1"/>
    </source>
</evidence>
<reference evidence="2 3" key="1">
    <citation type="submission" date="2024-09" db="EMBL/GenBank/DDBJ databases">
        <authorList>
            <person name="Sun Q."/>
            <person name="Mori K."/>
        </authorList>
    </citation>
    <scope>NUCLEOTIDE SEQUENCE [LARGE SCALE GENOMIC DNA]</scope>
    <source>
        <strain evidence="2 3">JCM 4414</strain>
    </source>
</reference>
<dbReference type="Proteomes" id="UP001589716">
    <property type="component" value="Unassembled WGS sequence"/>
</dbReference>
<dbReference type="EMBL" id="JBHMCT010000020">
    <property type="protein sequence ID" value="MFB9558358.1"/>
    <property type="molecule type" value="Genomic_DNA"/>
</dbReference>
<feature type="compositionally biased region" description="Low complexity" evidence="1">
    <location>
        <begin position="239"/>
        <end position="255"/>
    </location>
</feature>
<dbReference type="RefSeq" id="WP_345483618.1">
    <property type="nucleotide sequence ID" value="NZ_BAAAWU010000001.1"/>
</dbReference>
<feature type="region of interest" description="Disordered" evidence="1">
    <location>
        <begin position="216"/>
        <end position="301"/>
    </location>
</feature>
<protein>
    <submittedName>
        <fullName evidence="2">Uncharacterized protein</fullName>
    </submittedName>
</protein>
<feature type="compositionally biased region" description="Basic and acidic residues" evidence="1">
    <location>
        <begin position="292"/>
        <end position="301"/>
    </location>
</feature>
<keyword evidence="3" id="KW-1185">Reference proteome</keyword>
<feature type="region of interest" description="Disordered" evidence="1">
    <location>
        <begin position="454"/>
        <end position="473"/>
    </location>
</feature>
<evidence type="ECO:0000313" key="3">
    <source>
        <dbReference type="Proteomes" id="UP001589716"/>
    </source>
</evidence>
<sequence>MARRRRQGWRENQQVPLAEADVVVRAPGAGVPHELIRWTARRSDQSAASLAELEHEYVTAVDDDGELKFLPVVSGRARATMNQIAARKTRPPKHKTKPLAQLRVWWKVSATLTSKAAADVIDSLLEHARAAAAAMRARGAAVVDLALAAVDVTATVFVMNEGGYFHRRHLLAEARRHLALVLRGRRRAPGLDEEIVAAAIPLHYVDVTEPKTVRGLRPATASTPPGGSCPTPPAPAPPAATSASGSPPSCAGPARRPGRNRRHQGLRRRPVRAAGRPLHHDVATAPTPGRTRSSECRDEQRFTGTEELGPAAYLPRVHRRARRCGSPARRPGLRGGPGCCRARTPVACHSGEEHPVAPHEAGERPYSDAMDMSWVKDGVRYTLKVVEHPDWTALSESSTPGVLRALLRGTGNKIVGHGGLRSATGVVAGVAAVSATVGGGLVFAGMKLKSHLDDRKAEHDKAPAGASEETAASADVVKVEETAVTVTPRLRAV</sequence>
<accession>A0ABV5QZ54</accession>
<gene>
    <name evidence="2" type="ORF">ACFFTP_29750</name>
</gene>
<evidence type="ECO:0000256" key="1">
    <source>
        <dbReference type="SAM" id="MobiDB-lite"/>
    </source>
</evidence>
<name>A0ABV5QZ54_9ACTN</name>